<proteinExistence type="predicted"/>
<dbReference type="OrthoDB" id="7698113at2759"/>
<dbReference type="PaxDb" id="67767-A0A0J7KMD9"/>
<evidence type="ECO:0000313" key="1">
    <source>
        <dbReference type="EMBL" id="KMQ91462.1"/>
    </source>
</evidence>
<dbReference type="PANTHER" id="PTHR34239:SF2">
    <property type="entry name" value="TRANSPOSABLE ELEMENT P TRANSPOSASE_THAP9 CONSERVED DOMAIN-CONTAINING PROTEIN"/>
    <property type="match status" value="1"/>
</dbReference>
<dbReference type="EMBL" id="LBMM01005508">
    <property type="protein sequence ID" value="KMQ91462.1"/>
    <property type="molecule type" value="Genomic_DNA"/>
</dbReference>
<protein>
    <submittedName>
        <fullName evidence="1">Uncharacterized protein</fullName>
    </submittedName>
</protein>
<keyword evidence="2" id="KW-1185">Reference proteome</keyword>
<gene>
    <name evidence="1" type="ORF">RF55_8665</name>
</gene>
<evidence type="ECO:0000313" key="2">
    <source>
        <dbReference type="Proteomes" id="UP000036403"/>
    </source>
</evidence>
<comment type="caution">
    <text evidence="1">The sequence shown here is derived from an EMBL/GenBank/DDBJ whole genome shotgun (WGS) entry which is preliminary data.</text>
</comment>
<dbReference type="AlphaFoldDB" id="A0A0J7KMD9"/>
<sequence length="251" mass="28719">MPKRHRNSSKRDSTERLERKICKYQKILESRQDVELEVRSPVKEVNPQLAQDEINEINQQIDLGRKEDGIKMVEMEDIENNPPDESYLTEEIVKFLGDNPKVSKAIEPKLHKDISDRLEGWITDGLPKEDQEKLNKKYSRPEFLEAPKLNPEVEPAMLEAAIKKDKHFLECQNIIGSAIASVGSALSLILLEDEEGLKPKLKAALENTNSESFLFGKELSEKIKQVGVMEKMAKALKEQPPKKQNTFFPKN</sequence>
<name>A0A0J7KMD9_LASNI</name>
<organism evidence="1 2">
    <name type="scientific">Lasius niger</name>
    <name type="common">Black garden ant</name>
    <dbReference type="NCBI Taxonomy" id="67767"/>
    <lineage>
        <taxon>Eukaryota</taxon>
        <taxon>Metazoa</taxon>
        <taxon>Ecdysozoa</taxon>
        <taxon>Arthropoda</taxon>
        <taxon>Hexapoda</taxon>
        <taxon>Insecta</taxon>
        <taxon>Pterygota</taxon>
        <taxon>Neoptera</taxon>
        <taxon>Endopterygota</taxon>
        <taxon>Hymenoptera</taxon>
        <taxon>Apocrita</taxon>
        <taxon>Aculeata</taxon>
        <taxon>Formicoidea</taxon>
        <taxon>Formicidae</taxon>
        <taxon>Formicinae</taxon>
        <taxon>Lasius</taxon>
        <taxon>Lasius</taxon>
    </lineage>
</organism>
<dbReference type="PANTHER" id="PTHR34239">
    <property type="entry name" value="APPLE DOMAIN-CONTAINING PROTEIN"/>
    <property type="match status" value="1"/>
</dbReference>
<accession>A0A0J7KMD9</accession>
<reference evidence="1 2" key="1">
    <citation type="submission" date="2015-04" db="EMBL/GenBank/DDBJ databases">
        <title>Lasius niger genome sequencing.</title>
        <authorList>
            <person name="Konorov E.A."/>
            <person name="Nikitin M.A."/>
            <person name="Kirill M.V."/>
            <person name="Chang P."/>
        </authorList>
    </citation>
    <scope>NUCLEOTIDE SEQUENCE [LARGE SCALE GENOMIC DNA]</scope>
    <source>
        <tissue evidence="1">Whole</tissue>
    </source>
</reference>
<dbReference type="Proteomes" id="UP000036403">
    <property type="component" value="Unassembled WGS sequence"/>
</dbReference>